<accession>A0A2U8U637</accession>
<sequence>MAVQKKTYFYIKRAYSKKSLEKKGLLASVKSFLLSEISFYC</sequence>
<keyword evidence="1" id="KW-0689">Ribosomal protein</keyword>
<dbReference type="RefSeq" id="YP_009493394.1">
    <property type="nucleotide sequence ID" value="NC_037945.1"/>
</dbReference>
<protein>
    <submittedName>
        <fullName evidence="1">Ribosomal protein L32</fullName>
    </submittedName>
</protein>
<geneLocation type="plastid" evidence="1"/>
<gene>
    <name evidence="1" type="primary">rpl32</name>
</gene>
<evidence type="ECO:0000313" key="1">
    <source>
        <dbReference type="EMBL" id="AWM97728.1"/>
    </source>
</evidence>
<proteinExistence type="predicted"/>
<keyword evidence="1" id="KW-0687">Ribonucleoprotein</keyword>
<dbReference type="GO" id="GO:0005840">
    <property type="term" value="C:ribosome"/>
    <property type="evidence" value="ECO:0007669"/>
    <property type="project" value="UniProtKB-KW"/>
</dbReference>
<dbReference type="GeneID" id="36953879"/>
<keyword evidence="1" id="KW-0934">Plastid</keyword>
<dbReference type="AlphaFoldDB" id="A0A2U8U637"/>
<name>A0A2U8U637_BANCP</name>
<dbReference type="EMBL" id="MH041648">
    <property type="protein sequence ID" value="AWM97728.1"/>
    <property type="molecule type" value="Genomic_DNA"/>
</dbReference>
<reference evidence="1" key="1">
    <citation type="submission" date="2018-03" db="EMBL/GenBank/DDBJ databases">
        <title>Plastid Genomes of Illicium.</title>
        <authorList>
            <person name="Zhang N."/>
            <person name="Handy S.M."/>
            <person name="Wen J."/>
        </authorList>
    </citation>
    <scope>NUCLEOTIDE SEQUENCE</scope>
</reference>
<organism evidence="1">
    <name type="scientific">Banisteriopsis caapi</name>
    <name type="common">Ayahuasca</name>
    <name type="synonym">Soul vine</name>
    <dbReference type="NCBI Taxonomy" id="577683"/>
    <lineage>
        <taxon>Eukaryota</taxon>
        <taxon>Viridiplantae</taxon>
        <taxon>Streptophyta</taxon>
        <taxon>Embryophyta</taxon>
        <taxon>Tracheophyta</taxon>
        <taxon>Spermatophyta</taxon>
        <taxon>Magnoliopsida</taxon>
        <taxon>eudicotyledons</taxon>
        <taxon>Gunneridae</taxon>
        <taxon>Pentapetalae</taxon>
        <taxon>rosids</taxon>
        <taxon>fabids</taxon>
        <taxon>Malpighiales</taxon>
        <taxon>Malpighiaceae</taxon>
        <taxon>Banisteriopsis</taxon>
    </lineage>
</organism>